<dbReference type="AlphaFoldDB" id="A0AA39LDW5"/>
<keyword evidence="3" id="KW-1185">Reference proteome</keyword>
<feature type="compositionally biased region" description="Basic and acidic residues" evidence="1">
    <location>
        <begin position="210"/>
        <end position="243"/>
    </location>
</feature>
<sequence>MHPAVLVPPFGTMVQEGLVGYCGRGSVEMLIHGMKNTRALYKISPRGITDPSKQLHGEALQEWTQIVADLQTSYPAASESLIWKSWASMYKKQKTCQWKDQLQFLSMGDQLRVPSGSEAPSLLETNPNDRGLQKNKDVSGTRAARPKIFGERTLNVNVIVGSPRTAPVEDYTNIPLDSITTEDDEVMVLKVVNPECSRINDYQDRIKQENTAETRTAVEPRDDFVMSDRDNKELSSPDSRRSSLSEQTDQERFANLVTGKFPAQGMQQPMNVDAKRQRSQSLREKAYQKMDDFSFIMT</sequence>
<evidence type="ECO:0000313" key="3">
    <source>
        <dbReference type="Proteomes" id="UP001175271"/>
    </source>
</evidence>
<feature type="region of interest" description="Disordered" evidence="1">
    <location>
        <begin position="115"/>
        <end position="142"/>
    </location>
</feature>
<protein>
    <submittedName>
        <fullName evidence="2">Uncharacterized protein</fullName>
    </submittedName>
</protein>
<dbReference type="Proteomes" id="UP001175271">
    <property type="component" value="Unassembled WGS sequence"/>
</dbReference>
<evidence type="ECO:0000256" key="1">
    <source>
        <dbReference type="SAM" id="MobiDB-lite"/>
    </source>
</evidence>
<name>A0AA39LDW5_9BILA</name>
<accession>A0AA39LDW5</accession>
<proteinExistence type="predicted"/>
<dbReference type="EMBL" id="JAUCMV010000005">
    <property type="protein sequence ID" value="KAK0393693.1"/>
    <property type="molecule type" value="Genomic_DNA"/>
</dbReference>
<comment type="caution">
    <text evidence="2">The sequence shown here is derived from an EMBL/GenBank/DDBJ whole genome shotgun (WGS) entry which is preliminary data.</text>
</comment>
<feature type="compositionally biased region" description="Basic and acidic residues" evidence="1">
    <location>
        <begin position="273"/>
        <end position="282"/>
    </location>
</feature>
<gene>
    <name evidence="2" type="ORF">QR680_000357</name>
</gene>
<reference evidence="2" key="1">
    <citation type="submission" date="2023-06" db="EMBL/GenBank/DDBJ databases">
        <title>Genomic analysis of the entomopathogenic nematode Steinernema hermaphroditum.</title>
        <authorList>
            <person name="Schwarz E.M."/>
            <person name="Heppert J.K."/>
            <person name="Baniya A."/>
            <person name="Schwartz H.T."/>
            <person name="Tan C.-H."/>
            <person name="Antoshechkin I."/>
            <person name="Sternberg P.W."/>
            <person name="Goodrich-Blair H."/>
            <person name="Dillman A.R."/>
        </authorList>
    </citation>
    <scope>NUCLEOTIDE SEQUENCE</scope>
    <source>
        <strain evidence="2">PS9179</strain>
        <tissue evidence="2">Whole animal</tissue>
    </source>
</reference>
<feature type="region of interest" description="Disordered" evidence="1">
    <location>
        <begin position="210"/>
        <end position="282"/>
    </location>
</feature>
<evidence type="ECO:0000313" key="2">
    <source>
        <dbReference type="EMBL" id="KAK0393693.1"/>
    </source>
</evidence>
<organism evidence="2 3">
    <name type="scientific">Steinernema hermaphroditum</name>
    <dbReference type="NCBI Taxonomy" id="289476"/>
    <lineage>
        <taxon>Eukaryota</taxon>
        <taxon>Metazoa</taxon>
        <taxon>Ecdysozoa</taxon>
        <taxon>Nematoda</taxon>
        <taxon>Chromadorea</taxon>
        <taxon>Rhabditida</taxon>
        <taxon>Tylenchina</taxon>
        <taxon>Panagrolaimomorpha</taxon>
        <taxon>Strongyloidoidea</taxon>
        <taxon>Steinernematidae</taxon>
        <taxon>Steinernema</taxon>
    </lineage>
</organism>